<evidence type="ECO:0008006" key="2">
    <source>
        <dbReference type="Google" id="ProtNLM"/>
    </source>
</evidence>
<name>A0A0F9H5W2_9ZZZZ</name>
<dbReference type="EMBL" id="LAZR01017948">
    <property type="protein sequence ID" value="KKL98336.1"/>
    <property type="molecule type" value="Genomic_DNA"/>
</dbReference>
<dbReference type="InterPro" id="IPR001539">
    <property type="entry name" value="Peptidase_U32"/>
</dbReference>
<feature type="non-terminal residue" evidence="1">
    <location>
        <position position="1"/>
    </location>
</feature>
<evidence type="ECO:0000313" key="1">
    <source>
        <dbReference type="EMBL" id="KKL98336.1"/>
    </source>
</evidence>
<comment type="caution">
    <text evidence="1">The sequence shown here is derived from an EMBL/GenBank/DDBJ whole genome shotgun (WGS) entry which is preliminary data.</text>
</comment>
<organism evidence="1">
    <name type="scientific">marine sediment metagenome</name>
    <dbReference type="NCBI Taxonomy" id="412755"/>
    <lineage>
        <taxon>unclassified sequences</taxon>
        <taxon>metagenomes</taxon>
        <taxon>ecological metagenomes</taxon>
    </lineage>
</organism>
<dbReference type="Pfam" id="PF01136">
    <property type="entry name" value="Peptidase_U32"/>
    <property type="match status" value="1"/>
</dbReference>
<protein>
    <recommendedName>
        <fullName evidence="2">Peptidase U32</fullName>
    </recommendedName>
</protein>
<reference evidence="1" key="1">
    <citation type="journal article" date="2015" name="Nature">
        <title>Complex archaea that bridge the gap between prokaryotes and eukaryotes.</title>
        <authorList>
            <person name="Spang A."/>
            <person name="Saw J.H."/>
            <person name="Jorgensen S.L."/>
            <person name="Zaremba-Niedzwiedzka K."/>
            <person name="Martijn J."/>
            <person name="Lind A.E."/>
            <person name="van Eijk R."/>
            <person name="Schleper C."/>
            <person name="Guy L."/>
            <person name="Ettema T.J."/>
        </authorList>
    </citation>
    <scope>NUCLEOTIDE SEQUENCE</scope>
</reference>
<dbReference type="AlphaFoldDB" id="A0A0F9H5W2"/>
<dbReference type="PANTHER" id="PTHR30217">
    <property type="entry name" value="PEPTIDASE U32 FAMILY"/>
    <property type="match status" value="1"/>
</dbReference>
<accession>A0A0F9H5W2</accession>
<dbReference type="InterPro" id="IPR051454">
    <property type="entry name" value="RNA/ubiquinone_mod_enzymes"/>
</dbReference>
<sequence>GYPYCSQRSDSFITEPRDLKKAIKDLKKAGKEAFLVTPGLMQTTDFEPIKKAINNAVEWGLDGIEVNDVGMLDVAKNWPGLKVLAGFFTNIYHKESAIEYIKAGATTVLAHSELMYDELKEISATEGAQIGIAVYGNLPLGIVYDCYLKTIDADNKCSQQCVKPHYFDHKEFAMRNIGTANVMAADFCLLEHIEKLREIKADYWRLETYLYGAKKINAIGRAFADCIDGANPSDYIDDLKNMAEKGLCDGWFLGKPGHSYSGSKVGALS</sequence>
<dbReference type="CDD" id="cd00945">
    <property type="entry name" value="Aldolase_Class_I"/>
    <property type="match status" value="1"/>
</dbReference>
<gene>
    <name evidence="1" type="ORF">LCGC14_1825420</name>
</gene>
<dbReference type="PANTHER" id="PTHR30217:SF11">
    <property type="entry name" value="UBIQUINONE BIOSYNTHESIS PROTEIN UBIV"/>
    <property type="match status" value="1"/>
</dbReference>
<proteinExistence type="predicted"/>